<dbReference type="AlphaFoldDB" id="A0AA41T050"/>
<comment type="caution">
    <text evidence="3">The sequence shown here is derived from an EMBL/GenBank/DDBJ whole genome shotgun (WGS) entry which is preliminary data.</text>
</comment>
<name>A0AA41T050_SCICA</name>
<keyword evidence="1" id="KW-0732">Signal</keyword>
<dbReference type="SUPFAM" id="SSF48726">
    <property type="entry name" value="Immunoglobulin"/>
    <property type="match status" value="1"/>
</dbReference>
<dbReference type="InterPro" id="IPR013783">
    <property type="entry name" value="Ig-like_fold"/>
</dbReference>
<evidence type="ECO:0000313" key="3">
    <source>
        <dbReference type="EMBL" id="MBZ3883483.1"/>
    </source>
</evidence>
<protein>
    <submittedName>
        <fullName evidence="3">Ig kappa chain V-IV region B17</fullName>
    </submittedName>
</protein>
<dbReference type="Gene3D" id="2.60.40.10">
    <property type="entry name" value="Immunoglobulins"/>
    <property type="match status" value="1"/>
</dbReference>
<accession>A0AA41T050</accession>
<dbReference type="InterPro" id="IPR050150">
    <property type="entry name" value="IgV_Light_Chain"/>
</dbReference>
<keyword evidence="4" id="KW-1185">Reference proteome</keyword>
<dbReference type="Proteomes" id="UP001166674">
    <property type="component" value="Unassembled WGS sequence"/>
</dbReference>
<feature type="domain" description="Immunoglobulin V-set" evidence="2">
    <location>
        <begin position="26"/>
        <end position="76"/>
    </location>
</feature>
<evidence type="ECO:0000313" key="4">
    <source>
        <dbReference type="Proteomes" id="UP001166674"/>
    </source>
</evidence>
<evidence type="ECO:0000259" key="2">
    <source>
        <dbReference type="Pfam" id="PF07686"/>
    </source>
</evidence>
<dbReference type="Pfam" id="PF07686">
    <property type="entry name" value="V-set"/>
    <property type="match status" value="1"/>
</dbReference>
<sequence>MVSETLVSMFLWLWASGVCGDIVMTQTPGSLAVSAGERVTISCKSSQSLLWDSDHKDDLAWYQQKPGQAPKMIISWASHRKPGSH</sequence>
<feature type="chain" id="PRO_5041234274" evidence="1">
    <location>
        <begin position="21"/>
        <end position="85"/>
    </location>
</feature>
<feature type="signal peptide" evidence="1">
    <location>
        <begin position="1"/>
        <end position="20"/>
    </location>
</feature>
<reference evidence="3" key="1">
    <citation type="submission" date="2020-03" db="EMBL/GenBank/DDBJ databases">
        <title>Studies in the Genomics of Life Span.</title>
        <authorList>
            <person name="Glass D."/>
        </authorList>
    </citation>
    <scope>NUCLEOTIDE SEQUENCE</scope>
    <source>
        <strain evidence="3">SUZIE</strain>
        <tissue evidence="3">Muscle</tissue>
    </source>
</reference>
<dbReference type="EMBL" id="JAATJV010387581">
    <property type="protein sequence ID" value="MBZ3883483.1"/>
    <property type="molecule type" value="Genomic_DNA"/>
</dbReference>
<evidence type="ECO:0000256" key="1">
    <source>
        <dbReference type="SAM" id="SignalP"/>
    </source>
</evidence>
<dbReference type="PANTHER" id="PTHR23267">
    <property type="entry name" value="IMMUNOGLOBULIN LIGHT CHAIN"/>
    <property type="match status" value="1"/>
</dbReference>
<dbReference type="InterPro" id="IPR036179">
    <property type="entry name" value="Ig-like_dom_sf"/>
</dbReference>
<proteinExistence type="predicted"/>
<gene>
    <name evidence="3" type="ORF">SUZIE_173165</name>
</gene>
<organism evidence="3 4">
    <name type="scientific">Sciurus carolinensis</name>
    <name type="common">Eastern gray squirrel</name>
    <dbReference type="NCBI Taxonomy" id="30640"/>
    <lineage>
        <taxon>Eukaryota</taxon>
        <taxon>Metazoa</taxon>
        <taxon>Chordata</taxon>
        <taxon>Craniata</taxon>
        <taxon>Vertebrata</taxon>
        <taxon>Euteleostomi</taxon>
        <taxon>Mammalia</taxon>
        <taxon>Eutheria</taxon>
        <taxon>Euarchontoglires</taxon>
        <taxon>Glires</taxon>
        <taxon>Rodentia</taxon>
        <taxon>Sciuromorpha</taxon>
        <taxon>Sciuridae</taxon>
        <taxon>Sciurinae</taxon>
        <taxon>Sciurini</taxon>
        <taxon>Sciurus</taxon>
    </lineage>
</organism>
<dbReference type="InterPro" id="IPR013106">
    <property type="entry name" value="Ig_V-set"/>
</dbReference>